<sequence length="266" mass="29053">MTDRAFRFGVVGTGTDLATWTALARRAEAAGYDTLVSPDPQVNLDPFTIMSAAAAVTERLHVGTFVAVDKFRDRRLLDWQARSLHQFTGGRFELGLGTGRPDAAERVVALGGSWDHRYSHLVETIDFLKKQPDRPPLLLAPGGPKMIKLAGREADIVTMAWLPRTTEADARSIVDSFRAGCDRLDDVELAVNLLAVGDDPAPWLERFVGATVADLAAAGAVTVLPGTPEQGAETLRRWRAELGISYVTVNSGYLDQFARIIELLRR</sequence>
<protein>
    <submittedName>
        <fullName evidence="2">LLM class flavin-dependent oxidoreductase</fullName>
    </submittedName>
</protein>
<dbReference type="Proteomes" id="UP000440096">
    <property type="component" value="Unassembled WGS sequence"/>
</dbReference>
<dbReference type="PANTHER" id="PTHR43244">
    <property type="match status" value="1"/>
</dbReference>
<evidence type="ECO:0000313" key="3">
    <source>
        <dbReference type="Proteomes" id="UP000440096"/>
    </source>
</evidence>
<dbReference type="InterPro" id="IPR036661">
    <property type="entry name" value="Luciferase-like_sf"/>
</dbReference>
<dbReference type="Pfam" id="PF00296">
    <property type="entry name" value="Bac_luciferase"/>
    <property type="match status" value="1"/>
</dbReference>
<accession>A0A6N7Z7D3</accession>
<gene>
    <name evidence="2" type="ORF">GKO32_23785</name>
</gene>
<evidence type="ECO:0000313" key="2">
    <source>
        <dbReference type="EMBL" id="MTD56970.1"/>
    </source>
</evidence>
<dbReference type="OrthoDB" id="5241778at2"/>
<dbReference type="InterPro" id="IPR011251">
    <property type="entry name" value="Luciferase-like_dom"/>
</dbReference>
<proteinExistence type="predicted"/>
<dbReference type="PANTHER" id="PTHR43244:SF2">
    <property type="entry name" value="CONSERVED HYPOTHETICAL ALANINE AND PROLINE-RICH PROTEIN"/>
    <property type="match status" value="1"/>
</dbReference>
<dbReference type="Gene3D" id="3.20.20.30">
    <property type="entry name" value="Luciferase-like domain"/>
    <property type="match status" value="2"/>
</dbReference>
<dbReference type="InterPro" id="IPR050564">
    <property type="entry name" value="F420-G6PD/mer"/>
</dbReference>
<evidence type="ECO:0000259" key="1">
    <source>
        <dbReference type="Pfam" id="PF00296"/>
    </source>
</evidence>
<comment type="caution">
    <text evidence="2">The sequence shown here is derived from an EMBL/GenBank/DDBJ whole genome shotgun (WGS) entry which is preliminary data.</text>
</comment>
<dbReference type="AlphaFoldDB" id="A0A6N7Z7D3"/>
<feature type="domain" description="Luciferase-like" evidence="1">
    <location>
        <begin position="12"/>
        <end position="129"/>
    </location>
</feature>
<reference evidence="2 3" key="1">
    <citation type="submission" date="2019-11" db="EMBL/GenBank/DDBJ databases">
        <title>Draft genome of Amycolatopsis RM579.</title>
        <authorList>
            <person name="Duangmal K."/>
            <person name="Mingma R."/>
        </authorList>
    </citation>
    <scope>NUCLEOTIDE SEQUENCE [LARGE SCALE GENOMIC DNA]</scope>
    <source>
        <strain evidence="2 3">RM579</strain>
    </source>
</reference>
<organism evidence="2 3">
    <name type="scientific">Amycolatopsis pithecellobii</name>
    <dbReference type="NCBI Taxonomy" id="664692"/>
    <lineage>
        <taxon>Bacteria</taxon>
        <taxon>Bacillati</taxon>
        <taxon>Actinomycetota</taxon>
        <taxon>Actinomycetes</taxon>
        <taxon>Pseudonocardiales</taxon>
        <taxon>Pseudonocardiaceae</taxon>
        <taxon>Amycolatopsis</taxon>
    </lineage>
</organism>
<dbReference type="GO" id="GO:0016705">
    <property type="term" value="F:oxidoreductase activity, acting on paired donors, with incorporation or reduction of molecular oxygen"/>
    <property type="evidence" value="ECO:0007669"/>
    <property type="project" value="InterPro"/>
</dbReference>
<dbReference type="RefSeq" id="WP_154759106.1">
    <property type="nucleotide sequence ID" value="NZ_WMBA01000041.1"/>
</dbReference>
<dbReference type="SUPFAM" id="SSF51679">
    <property type="entry name" value="Bacterial luciferase-like"/>
    <property type="match status" value="1"/>
</dbReference>
<name>A0A6N7Z7D3_9PSEU</name>
<dbReference type="EMBL" id="WMBA01000041">
    <property type="protein sequence ID" value="MTD56970.1"/>
    <property type="molecule type" value="Genomic_DNA"/>
</dbReference>
<keyword evidence="3" id="KW-1185">Reference proteome</keyword>